<keyword evidence="1" id="KW-0732">Signal</keyword>
<evidence type="ECO:0000256" key="1">
    <source>
        <dbReference type="SAM" id="SignalP"/>
    </source>
</evidence>
<dbReference type="PANTHER" id="PTHR39335:SF1">
    <property type="entry name" value="BLL4220 PROTEIN"/>
    <property type="match status" value="1"/>
</dbReference>
<feature type="chain" id="PRO_5038394769" evidence="1">
    <location>
        <begin position="23"/>
        <end position="164"/>
    </location>
</feature>
<evidence type="ECO:0000313" key="2">
    <source>
        <dbReference type="EMBL" id="MBG6134963.1"/>
    </source>
</evidence>
<gene>
    <name evidence="2" type="ORF">IW245_001157</name>
</gene>
<dbReference type="PROSITE" id="PS51257">
    <property type="entry name" value="PROKAR_LIPOPROTEIN"/>
    <property type="match status" value="1"/>
</dbReference>
<keyword evidence="3" id="KW-1185">Reference proteome</keyword>
<dbReference type="AlphaFoldDB" id="A0A8J7GFH5"/>
<dbReference type="InterPro" id="IPR005297">
    <property type="entry name" value="Lipoprotein_repeat"/>
</dbReference>
<organism evidence="2 3">
    <name type="scientific">Longispora fulva</name>
    <dbReference type="NCBI Taxonomy" id="619741"/>
    <lineage>
        <taxon>Bacteria</taxon>
        <taxon>Bacillati</taxon>
        <taxon>Actinomycetota</taxon>
        <taxon>Actinomycetes</taxon>
        <taxon>Micromonosporales</taxon>
        <taxon>Micromonosporaceae</taxon>
        <taxon>Longispora</taxon>
    </lineage>
</organism>
<sequence>MTPWRRLLGPVALAVALAGCTAGPESPVTASPGPSPGRLADPGLFAVDSRVLGPIVIDGQGYVLYRFDGDSSAPPRSNCVDECTARWLPVLVHGELRVVGIDRQLVGNLARADGTVQLTLGGWPLYGFAGDRMPGDTNGQDHAQGWWVIAPNGGKAARAGGPAD</sequence>
<dbReference type="EMBL" id="JADOUF010000001">
    <property type="protein sequence ID" value="MBG6134963.1"/>
    <property type="molecule type" value="Genomic_DNA"/>
</dbReference>
<dbReference type="GO" id="GO:0043448">
    <property type="term" value="P:alkane catabolic process"/>
    <property type="evidence" value="ECO:0007669"/>
    <property type="project" value="TreeGrafter"/>
</dbReference>
<name>A0A8J7GFH5_9ACTN</name>
<feature type="signal peptide" evidence="1">
    <location>
        <begin position="1"/>
        <end position="22"/>
    </location>
</feature>
<protein>
    <submittedName>
        <fullName evidence="2">Putative lipoprotein with Yx(FWY)xxD motif</fullName>
    </submittedName>
</protein>
<dbReference type="PANTHER" id="PTHR39335">
    <property type="entry name" value="BLL4220 PROTEIN"/>
    <property type="match status" value="1"/>
</dbReference>
<proteinExistence type="predicted"/>
<accession>A0A8J7GFH5</accession>
<keyword evidence="2" id="KW-0449">Lipoprotein</keyword>
<comment type="caution">
    <text evidence="2">The sequence shown here is derived from an EMBL/GenBank/DDBJ whole genome shotgun (WGS) entry which is preliminary data.</text>
</comment>
<dbReference type="RefSeq" id="WP_197002139.1">
    <property type="nucleotide sequence ID" value="NZ_BONS01000004.1"/>
</dbReference>
<dbReference type="Proteomes" id="UP000622552">
    <property type="component" value="Unassembled WGS sequence"/>
</dbReference>
<dbReference type="Pfam" id="PF03640">
    <property type="entry name" value="Lipoprotein_15"/>
    <property type="match status" value="2"/>
</dbReference>
<evidence type="ECO:0000313" key="3">
    <source>
        <dbReference type="Proteomes" id="UP000622552"/>
    </source>
</evidence>
<reference evidence="2" key="1">
    <citation type="submission" date="2020-11" db="EMBL/GenBank/DDBJ databases">
        <title>Sequencing the genomes of 1000 actinobacteria strains.</title>
        <authorList>
            <person name="Klenk H.-P."/>
        </authorList>
    </citation>
    <scope>NUCLEOTIDE SEQUENCE</scope>
    <source>
        <strain evidence="2">DSM 45356</strain>
    </source>
</reference>